<dbReference type="Pfam" id="PF06527">
    <property type="entry name" value="TniQ"/>
    <property type="match status" value="1"/>
</dbReference>
<dbReference type="Proteomes" id="UP001516662">
    <property type="component" value="Unassembled WGS sequence"/>
</dbReference>
<accession>A0ABR9QEM0</accession>
<evidence type="ECO:0000313" key="3">
    <source>
        <dbReference type="Proteomes" id="UP001516662"/>
    </source>
</evidence>
<dbReference type="Gene3D" id="1.10.260.40">
    <property type="entry name" value="lambda repressor-like DNA-binding domains"/>
    <property type="match status" value="1"/>
</dbReference>
<protein>
    <submittedName>
        <fullName evidence="2">TniQ family protein</fullName>
    </submittedName>
</protein>
<dbReference type="EMBL" id="JADCLJ010000007">
    <property type="protein sequence ID" value="MBE4906942.1"/>
    <property type="molecule type" value="Genomic_DNA"/>
</dbReference>
<keyword evidence="3" id="KW-1185">Reference proteome</keyword>
<evidence type="ECO:0000313" key="2">
    <source>
        <dbReference type="EMBL" id="MBE4906942.1"/>
    </source>
</evidence>
<dbReference type="RefSeq" id="WP_193534429.1">
    <property type="nucleotide sequence ID" value="NZ_JADCLJ010000007.1"/>
</dbReference>
<comment type="caution">
    <text evidence="2">The sequence shown here is derived from an EMBL/GenBank/DDBJ whole genome shotgun (WGS) entry which is preliminary data.</text>
</comment>
<sequence>MERNYQGIKKRSAFFNIPAIGVYTKDIECLTSYISRLCELHNITVGVFVEKVIFPQTPKQKLLSKTGNHFGKKSAALNNSHASAKEIVRIIKILTGNKIVNLLTLVDYNSVFSKFELDGVKKWCPRCLEDWEKSREPLYSKLLWCFKEVKVCIEHRCMLLSSCFKCDTLQLPIHAKGREGYCQKCQVFLGEGAANSLTKEDDCFLWNEWLVKNIGELISLDTMERKVIKNNKDSIHTFLNEIKERTGLTKNLIAKEGKFDPGNFCYWQRGETKPSLLSLSRLCYMTNTSLLDYFTEQYLLKPPLKRLPKYLESPKNVNKSKYKDEELKKILKIIIAENVSEPPSLSQVARSLGYKKPETIKLRFPQECDIIIDRYQSHRAKATKEKRINIKNDIRRTILELIDQNIYPSYTSVGESLKNPSLFRNNIYKEMVKEIFNELNIIPRPRYYGGSRSMN</sequence>
<name>A0ABR9QEM0_9BACI</name>
<organism evidence="2 3">
    <name type="scientific">Litchfieldia luteola</name>
    <dbReference type="NCBI Taxonomy" id="682179"/>
    <lineage>
        <taxon>Bacteria</taxon>
        <taxon>Bacillati</taxon>
        <taxon>Bacillota</taxon>
        <taxon>Bacilli</taxon>
        <taxon>Bacillales</taxon>
        <taxon>Bacillaceae</taxon>
        <taxon>Litchfieldia</taxon>
    </lineage>
</organism>
<evidence type="ECO:0000259" key="1">
    <source>
        <dbReference type="Pfam" id="PF06527"/>
    </source>
</evidence>
<gene>
    <name evidence="2" type="ORF">IMZ08_02580</name>
</gene>
<dbReference type="InterPro" id="IPR009492">
    <property type="entry name" value="TniQ"/>
</dbReference>
<reference evidence="2 3" key="1">
    <citation type="submission" date="2020-10" db="EMBL/GenBank/DDBJ databases">
        <title>Bacillus sp. HD4P25, an endophyte from a halophyte.</title>
        <authorList>
            <person name="Sun J.-Q."/>
        </authorList>
    </citation>
    <scope>NUCLEOTIDE SEQUENCE [LARGE SCALE GENOMIC DNA]</scope>
    <source>
        <strain evidence="2 3">YIM 93174</strain>
    </source>
</reference>
<feature type="domain" description="TniQ" evidence="1">
    <location>
        <begin position="22"/>
        <end position="159"/>
    </location>
</feature>
<dbReference type="InterPro" id="IPR010982">
    <property type="entry name" value="Lambda_DNA-bd_dom_sf"/>
</dbReference>
<proteinExistence type="predicted"/>